<evidence type="ECO:0000256" key="1">
    <source>
        <dbReference type="ARBA" id="ARBA00001971"/>
    </source>
</evidence>
<evidence type="ECO:0000313" key="11">
    <source>
        <dbReference type="EMBL" id="KAK5947857.1"/>
    </source>
</evidence>
<organism evidence="11 12">
    <name type="scientific">Knufia fluminis</name>
    <dbReference type="NCBI Taxonomy" id="191047"/>
    <lineage>
        <taxon>Eukaryota</taxon>
        <taxon>Fungi</taxon>
        <taxon>Dikarya</taxon>
        <taxon>Ascomycota</taxon>
        <taxon>Pezizomycotina</taxon>
        <taxon>Eurotiomycetes</taxon>
        <taxon>Chaetothyriomycetidae</taxon>
        <taxon>Chaetothyriales</taxon>
        <taxon>Trichomeriaceae</taxon>
        <taxon>Knufia</taxon>
    </lineage>
</organism>
<comment type="cofactor">
    <cofactor evidence="1 8">
        <name>heme</name>
        <dbReference type="ChEBI" id="CHEBI:30413"/>
    </cofactor>
</comment>
<evidence type="ECO:0000256" key="4">
    <source>
        <dbReference type="ARBA" id="ARBA00022723"/>
    </source>
</evidence>
<evidence type="ECO:0000256" key="8">
    <source>
        <dbReference type="PIRSR" id="PIRSR602401-1"/>
    </source>
</evidence>
<keyword evidence="12" id="KW-1185">Reference proteome</keyword>
<proteinExistence type="inferred from homology"/>
<dbReference type="Proteomes" id="UP001316803">
    <property type="component" value="Unassembled WGS sequence"/>
</dbReference>
<protein>
    <recommendedName>
        <fullName evidence="13">Cytochrome P450</fullName>
    </recommendedName>
</protein>
<evidence type="ECO:0000256" key="7">
    <source>
        <dbReference type="ARBA" id="ARBA00023033"/>
    </source>
</evidence>
<dbReference type="GO" id="GO:0005506">
    <property type="term" value="F:iron ion binding"/>
    <property type="evidence" value="ECO:0007669"/>
    <property type="project" value="InterPro"/>
</dbReference>
<keyword evidence="7 9" id="KW-0503">Monooxygenase</keyword>
<dbReference type="PANTHER" id="PTHR24305">
    <property type="entry name" value="CYTOCHROME P450"/>
    <property type="match status" value="1"/>
</dbReference>
<dbReference type="InterPro" id="IPR050121">
    <property type="entry name" value="Cytochrome_P450_monoxygenase"/>
</dbReference>
<dbReference type="Gene3D" id="1.10.630.10">
    <property type="entry name" value="Cytochrome P450"/>
    <property type="match status" value="1"/>
</dbReference>
<dbReference type="CDD" id="cd11058">
    <property type="entry name" value="CYP60B-like"/>
    <property type="match status" value="1"/>
</dbReference>
<comment type="similarity">
    <text evidence="2 9">Belongs to the cytochrome P450 family.</text>
</comment>
<dbReference type="PRINTS" id="PR00385">
    <property type="entry name" value="P450"/>
</dbReference>
<dbReference type="AlphaFoldDB" id="A0AAN8IH99"/>
<evidence type="ECO:0000256" key="2">
    <source>
        <dbReference type="ARBA" id="ARBA00010617"/>
    </source>
</evidence>
<comment type="caution">
    <text evidence="11">The sequence shown here is derived from an EMBL/GenBank/DDBJ whole genome shotgun (WGS) entry which is preliminary data.</text>
</comment>
<sequence length="517" mass="58525">MDSVSHYGVLIFWISVRIALASIGLVFLKFIYNISPFHPLAKYPGPLLWRASRLPASYHHARGDLYQHIAAIHAQYGSSVRIAPDELSFTAPEAWPQIYNSRPQLKKSIYHFTPGDRRKLPESMIMAPDAEHTRLRRLTGPAFLNAGIAEVEPVLQHYVDLLCTQLANASKEGSQNMAEWFLWALNDVIGQLALDQEFQCLEKRRMHPWPSFLLGALKSTAALNQFRRFGISRAMLKPLIPKKVIEEQENFLSTAQTAVSERLKREQDDSAKLEAGNLDEGQKKQRDIVGLMMREMKGGERLTEAEVTANSILIVGGGAETTSTCLSATLYHLCKTPRVMEKLRDEIRRTFAMSEDITIKACNNMAYLKASIDESLRMFPVASFITPRMTPKGGHTIAGEVVPEGTYVSMGQWYMGRSERFFDEPKEFKPERWLDSSTEQVSGMSSDEILRPFSLGPRNCVGKLLALAEARLVTAKLLWHFDIELDGDHATWVEDARFYILWQLQPLKVNLTPIRKS</sequence>
<accession>A0AAN8IH99</accession>
<keyword evidence="6 8" id="KW-0408">Iron</keyword>
<evidence type="ECO:0000256" key="3">
    <source>
        <dbReference type="ARBA" id="ARBA00022617"/>
    </source>
</evidence>
<dbReference type="GO" id="GO:0020037">
    <property type="term" value="F:heme binding"/>
    <property type="evidence" value="ECO:0007669"/>
    <property type="project" value="InterPro"/>
</dbReference>
<keyword evidence="3 8" id="KW-0349">Heme</keyword>
<reference evidence="11 12" key="1">
    <citation type="submission" date="2022-12" db="EMBL/GenBank/DDBJ databases">
        <title>Genomic features and morphological characterization of a novel Knufia sp. strain isolated from spacecraft assembly facility.</title>
        <authorList>
            <person name="Teixeira M."/>
            <person name="Chander A.M."/>
            <person name="Stajich J.E."/>
            <person name="Venkateswaran K."/>
        </authorList>
    </citation>
    <scope>NUCLEOTIDE SEQUENCE [LARGE SCALE GENOMIC DNA]</scope>
    <source>
        <strain evidence="11 12">FJI-L2-BK-P2</strain>
    </source>
</reference>
<dbReference type="GO" id="GO:0004497">
    <property type="term" value="F:monooxygenase activity"/>
    <property type="evidence" value="ECO:0007669"/>
    <property type="project" value="UniProtKB-KW"/>
</dbReference>
<keyword evidence="10" id="KW-1133">Transmembrane helix</keyword>
<evidence type="ECO:0000256" key="6">
    <source>
        <dbReference type="ARBA" id="ARBA00023004"/>
    </source>
</evidence>
<feature type="transmembrane region" description="Helical" evidence="10">
    <location>
        <begin position="7"/>
        <end position="32"/>
    </location>
</feature>
<dbReference type="InterPro" id="IPR002401">
    <property type="entry name" value="Cyt_P450_E_grp-I"/>
</dbReference>
<dbReference type="InterPro" id="IPR001128">
    <property type="entry name" value="Cyt_P450"/>
</dbReference>
<dbReference type="EMBL" id="JAKLMC020000062">
    <property type="protein sequence ID" value="KAK5947857.1"/>
    <property type="molecule type" value="Genomic_DNA"/>
</dbReference>
<dbReference type="GO" id="GO:0016705">
    <property type="term" value="F:oxidoreductase activity, acting on paired donors, with incorporation or reduction of molecular oxygen"/>
    <property type="evidence" value="ECO:0007669"/>
    <property type="project" value="InterPro"/>
</dbReference>
<feature type="binding site" description="axial binding residue" evidence="8">
    <location>
        <position position="460"/>
    </location>
    <ligand>
        <name>heme</name>
        <dbReference type="ChEBI" id="CHEBI:30413"/>
    </ligand>
    <ligandPart>
        <name>Fe</name>
        <dbReference type="ChEBI" id="CHEBI:18248"/>
    </ligandPart>
</feature>
<dbReference type="SUPFAM" id="SSF48264">
    <property type="entry name" value="Cytochrome P450"/>
    <property type="match status" value="1"/>
</dbReference>
<dbReference type="PANTHER" id="PTHR24305:SF230">
    <property type="entry name" value="P450, PUTATIVE (EUROFUNG)-RELATED"/>
    <property type="match status" value="1"/>
</dbReference>
<dbReference type="PROSITE" id="PS00086">
    <property type="entry name" value="CYTOCHROME_P450"/>
    <property type="match status" value="1"/>
</dbReference>
<keyword evidence="10" id="KW-0472">Membrane</keyword>
<dbReference type="InterPro" id="IPR036396">
    <property type="entry name" value="Cyt_P450_sf"/>
</dbReference>
<dbReference type="Pfam" id="PF00067">
    <property type="entry name" value="p450"/>
    <property type="match status" value="1"/>
</dbReference>
<dbReference type="PRINTS" id="PR00463">
    <property type="entry name" value="EP450I"/>
</dbReference>
<evidence type="ECO:0000256" key="10">
    <source>
        <dbReference type="SAM" id="Phobius"/>
    </source>
</evidence>
<gene>
    <name evidence="11" type="ORF">OHC33_011122</name>
</gene>
<name>A0AAN8IH99_9EURO</name>
<evidence type="ECO:0000256" key="5">
    <source>
        <dbReference type="ARBA" id="ARBA00023002"/>
    </source>
</evidence>
<keyword evidence="5 9" id="KW-0560">Oxidoreductase</keyword>
<dbReference type="InterPro" id="IPR017972">
    <property type="entry name" value="Cyt_P450_CS"/>
</dbReference>
<keyword evidence="4 8" id="KW-0479">Metal-binding</keyword>
<keyword evidence="10" id="KW-0812">Transmembrane</keyword>
<evidence type="ECO:0008006" key="13">
    <source>
        <dbReference type="Google" id="ProtNLM"/>
    </source>
</evidence>
<evidence type="ECO:0000256" key="9">
    <source>
        <dbReference type="RuleBase" id="RU000461"/>
    </source>
</evidence>
<evidence type="ECO:0000313" key="12">
    <source>
        <dbReference type="Proteomes" id="UP001316803"/>
    </source>
</evidence>